<feature type="domain" description="TLDc" evidence="2">
    <location>
        <begin position="302"/>
        <end position="486"/>
    </location>
</feature>
<dbReference type="PROSITE" id="PS50097">
    <property type="entry name" value="BTB"/>
    <property type="match status" value="1"/>
</dbReference>
<accession>A0A8H4EIV4</accession>
<dbReference type="Gene3D" id="3.30.710.10">
    <property type="entry name" value="Potassium Channel Kv1.1, Chain A"/>
    <property type="match status" value="1"/>
</dbReference>
<reference evidence="3 5" key="1">
    <citation type="journal article" date="2019" name="Environ. Microbiol.">
        <title>At the nexus of three kingdoms: the genome of the mycorrhizal fungus Gigaspora margarita provides insights into plant, endobacterial and fungal interactions.</title>
        <authorList>
            <person name="Venice F."/>
            <person name="Ghignone S."/>
            <person name="Salvioli di Fossalunga A."/>
            <person name="Amselem J."/>
            <person name="Novero M."/>
            <person name="Xianan X."/>
            <person name="Sedzielewska Toro K."/>
            <person name="Morin E."/>
            <person name="Lipzen A."/>
            <person name="Grigoriev I.V."/>
            <person name="Henrissat B."/>
            <person name="Martin F.M."/>
            <person name="Bonfante P."/>
        </authorList>
    </citation>
    <scope>NUCLEOTIDE SEQUENCE [LARGE SCALE GENOMIC DNA]</scope>
    <source>
        <strain evidence="3 5">BEG34</strain>
    </source>
</reference>
<sequence>MTSIPIINQTFITKLSDELTKDLISLLEEDDEHNVIIEAGEEPNVKKFKAHYYILRMRSPYFRQALSSRWAKQENGVYIFKKPNITPETFSIILKYIYSSTIKVETLSEIEIVNVLGAADELCLNLLVEALQGVLIERKHLWLDKQSVLIYNAGQKYPTCTLLSEIMQEALYQEPEILLKSDDLTSLEVETVNWILQRDDLGMSELDLWRCLVKWGISQLQTTLDPEVTKWSDEEFAELEKILCPCIPYIRWRHIPAAEFEKQVSIFKRLLPPELHDPDISGSSLFYTSPTYSTVASRIQSVLINPDQAARIASWIDRLDITPLENGDKLYKSWHIPYQFKLVLRGSRDQTFLQHTLTSNQALVIIKPSNSTDSTEILGGYNPLSWSKKSTSSDKEPQNTSPLKDCFVFSLGSDEKNDILSRVIDPKDSVYCNNYCSPVFGKGDLFPKGHFEIGQPCGCKQISYEKPLRQSADQFTIEEFEVFQVIKKEY</sequence>
<organism evidence="3 5">
    <name type="scientific">Gigaspora margarita</name>
    <dbReference type="NCBI Taxonomy" id="4874"/>
    <lineage>
        <taxon>Eukaryota</taxon>
        <taxon>Fungi</taxon>
        <taxon>Fungi incertae sedis</taxon>
        <taxon>Mucoromycota</taxon>
        <taxon>Glomeromycotina</taxon>
        <taxon>Glomeromycetes</taxon>
        <taxon>Diversisporales</taxon>
        <taxon>Gigasporaceae</taxon>
        <taxon>Gigaspora</taxon>
    </lineage>
</organism>
<comment type="caution">
    <text evidence="3">The sequence shown here is derived from an EMBL/GenBank/DDBJ whole genome shotgun (WGS) entry which is preliminary data.</text>
</comment>
<dbReference type="InterPro" id="IPR000210">
    <property type="entry name" value="BTB/POZ_dom"/>
</dbReference>
<proteinExistence type="predicted"/>
<dbReference type="PANTHER" id="PTHR45774">
    <property type="entry name" value="BTB/POZ DOMAIN-CONTAINING"/>
    <property type="match status" value="1"/>
</dbReference>
<evidence type="ECO:0000313" key="4">
    <source>
        <dbReference type="EMBL" id="KAF0515991.1"/>
    </source>
</evidence>
<keyword evidence="5" id="KW-1185">Reference proteome</keyword>
<dbReference type="EMBL" id="WTPW01000632">
    <property type="protein sequence ID" value="KAF0492915.1"/>
    <property type="molecule type" value="Genomic_DNA"/>
</dbReference>
<dbReference type="Gene3D" id="1.25.40.420">
    <property type="match status" value="1"/>
</dbReference>
<evidence type="ECO:0000313" key="3">
    <source>
        <dbReference type="EMBL" id="KAF0492915.1"/>
    </source>
</evidence>
<dbReference type="Proteomes" id="UP000439903">
    <property type="component" value="Unassembled WGS sequence"/>
</dbReference>
<name>A0A8H4EIV4_GIGMA</name>
<dbReference type="Pfam" id="PF07534">
    <property type="entry name" value="TLD"/>
    <property type="match status" value="1"/>
</dbReference>
<dbReference type="OrthoDB" id="6359816at2759"/>
<dbReference type="PANTHER" id="PTHR45774:SF3">
    <property type="entry name" value="BTB (POZ) DOMAIN-CONTAINING 2B-RELATED"/>
    <property type="match status" value="1"/>
</dbReference>
<dbReference type="EMBL" id="WTPW01000391">
    <property type="protein sequence ID" value="KAF0515991.1"/>
    <property type="molecule type" value="Genomic_DNA"/>
</dbReference>
<dbReference type="InterPro" id="IPR006571">
    <property type="entry name" value="TLDc_dom"/>
</dbReference>
<protein>
    <submittedName>
        <fullName evidence="3">Kelch-like protein 17</fullName>
    </submittedName>
</protein>
<dbReference type="SUPFAM" id="SSF54695">
    <property type="entry name" value="POZ domain"/>
    <property type="match status" value="1"/>
</dbReference>
<dbReference type="Pfam" id="PF00651">
    <property type="entry name" value="BTB"/>
    <property type="match status" value="1"/>
</dbReference>
<feature type="domain" description="BTB" evidence="1">
    <location>
        <begin position="33"/>
        <end position="106"/>
    </location>
</feature>
<dbReference type="PROSITE" id="PS51886">
    <property type="entry name" value="TLDC"/>
    <property type="match status" value="1"/>
</dbReference>
<dbReference type="AlphaFoldDB" id="A0A8H4EIV4"/>
<evidence type="ECO:0000259" key="1">
    <source>
        <dbReference type="PROSITE" id="PS50097"/>
    </source>
</evidence>
<gene>
    <name evidence="4" type="ORF">F8M41_017234</name>
    <name evidence="3" type="ORF">F8M41_021512</name>
</gene>
<dbReference type="CDD" id="cd18186">
    <property type="entry name" value="BTB_POZ_ZBTB_KLHL-like"/>
    <property type="match status" value="1"/>
</dbReference>
<dbReference type="SMART" id="SM00225">
    <property type="entry name" value="BTB"/>
    <property type="match status" value="1"/>
</dbReference>
<dbReference type="InterPro" id="IPR011333">
    <property type="entry name" value="SKP1/BTB/POZ_sf"/>
</dbReference>
<evidence type="ECO:0000259" key="2">
    <source>
        <dbReference type="PROSITE" id="PS51886"/>
    </source>
</evidence>
<evidence type="ECO:0000313" key="5">
    <source>
        <dbReference type="Proteomes" id="UP000439903"/>
    </source>
</evidence>